<evidence type="ECO:0000313" key="4">
    <source>
        <dbReference type="EMBL" id="CAK9015297.1"/>
    </source>
</evidence>
<evidence type="ECO:0000259" key="3">
    <source>
        <dbReference type="PROSITE" id="PS50103"/>
    </source>
</evidence>
<name>A0ABP0JLI7_9DINO</name>
<feature type="region of interest" description="Disordered" evidence="2">
    <location>
        <begin position="1"/>
        <end position="70"/>
    </location>
</feature>
<accession>A0ABP0JLI7</accession>
<comment type="caution">
    <text evidence="4">The sequence shown here is derived from an EMBL/GenBank/DDBJ whole genome shotgun (WGS) entry which is preliminary data.</text>
</comment>
<evidence type="ECO:0000256" key="1">
    <source>
        <dbReference type="PROSITE-ProRule" id="PRU00723"/>
    </source>
</evidence>
<feature type="region of interest" description="Disordered" evidence="2">
    <location>
        <begin position="93"/>
        <end position="112"/>
    </location>
</feature>
<organism evidence="4 5">
    <name type="scientific">Durusdinium trenchii</name>
    <dbReference type="NCBI Taxonomy" id="1381693"/>
    <lineage>
        <taxon>Eukaryota</taxon>
        <taxon>Sar</taxon>
        <taxon>Alveolata</taxon>
        <taxon>Dinophyceae</taxon>
        <taxon>Suessiales</taxon>
        <taxon>Symbiodiniaceae</taxon>
        <taxon>Durusdinium</taxon>
    </lineage>
</organism>
<evidence type="ECO:0000256" key="2">
    <source>
        <dbReference type="SAM" id="MobiDB-lite"/>
    </source>
</evidence>
<gene>
    <name evidence="4" type="ORF">CCMP2556_LOCUS12042</name>
</gene>
<dbReference type="EMBL" id="CAXAMN010005780">
    <property type="protein sequence ID" value="CAK9015297.1"/>
    <property type="molecule type" value="Genomic_DNA"/>
</dbReference>
<keyword evidence="1" id="KW-0862">Zinc</keyword>
<keyword evidence="5" id="KW-1185">Reference proteome</keyword>
<keyword evidence="1" id="KW-0863">Zinc-finger</keyword>
<feature type="domain" description="C3H1-type" evidence="3">
    <location>
        <begin position="72"/>
        <end position="95"/>
    </location>
</feature>
<evidence type="ECO:0000313" key="5">
    <source>
        <dbReference type="Proteomes" id="UP001642484"/>
    </source>
</evidence>
<keyword evidence="1" id="KW-0479">Metal-binding</keyword>
<protein>
    <recommendedName>
        <fullName evidence="3">C3H1-type domain-containing protein</fullName>
    </recommendedName>
</protein>
<dbReference type="Proteomes" id="UP001642484">
    <property type="component" value="Unassembled WGS sequence"/>
</dbReference>
<feature type="zinc finger region" description="C3H1-type" evidence="1">
    <location>
        <begin position="72"/>
        <end position="95"/>
    </location>
</feature>
<dbReference type="PROSITE" id="PS50103">
    <property type="entry name" value="ZF_C3H1"/>
    <property type="match status" value="1"/>
</dbReference>
<proteinExistence type="predicted"/>
<sequence>MNDDGHGQRPGSGSSSSGTQWVRKVHGAASWVDSSPEKTSSSDGPHQGPQPTAEMEELATEHKDHDKGTCEPCVFFTSSFGCRMSDRCKYCHLPHPKKNLPGNRRPQRRERTQTKERILEMFQSFQDELQREVNGNHFVRKEVMRFLNGDWDASGNADRVDEP</sequence>
<feature type="compositionally biased region" description="Basic and acidic residues" evidence="2">
    <location>
        <begin position="59"/>
        <end position="69"/>
    </location>
</feature>
<dbReference type="InterPro" id="IPR000571">
    <property type="entry name" value="Znf_CCCH"/>
</dbReference>
<reference evidence="4 5" key="1">
    <citation type="submission" date="2024-02" db="EMBL/GenBank/DDBJ databases">
        <authorList>
            <person name="Chen Y."/>
            <person name="Shah S."/>
            <person name="Dougan E. K."/>
            <person name="Thang M."/>
            <person name="Chan C."/>
        </authorList>
    </citation>
    <scope>NUCLEOTIDE SEQUENCE [LARGE SCALE GENOMIC DNA]</scope>
</reference>